<gene>
    <name evidence="2" type="ORF">TUM19329_32120</name>
</gene>
<dbReference type="EMBL" id="AP022839">
    <property type="protein sequence ID" value="BCA96851.1"/>
    <property type="molecule type" value="Genomic_DNA"/>
</dbReference>
<keyword evidence="1" id="KW-1133">Transmembrane helix</keyword>
<dbReference type="AlphaFoldDB" id="A0A6F8T8S3"/>
<reference evidence="2" key="1">
    <citation type="journal article" date="2020" name="Microbiol. Resour. Announc.">
        <title>Complete Genome Sequence of Novel Psychrotolerant Legionella Strain TUM19329, Isolated from Antarctic Lake Sediment.</title>
        <authorList>
            <person name="Shimada S."/>
            <person name="Nakai R."/>
            <person name="Aoki K."/>
            <person name="Shimoeda N."/>
            <person name="Ohno G."/>
            <person name="Miyazaki Y."/>
            <person name="Kudoh S."/>
            <person name="Imura S."/>
            <person name="Watanabe K."/>
            <person name="Ishii Y."/>
            <person name="Tateda K."/>
        </authorList>
    </citation>
    <scope>NUCLEOTIDE SEQUENCE [LARGE SCALE GENOMIC DNA]</scope>
    <source>
        <strain evidence="2">TUM19329</strain>
    </source>
</reference>
<sequence>MVFGIINTAYVNTMGLRAREFGLMVIGSVEVIALVGYVPVGTGLAAIGQIDLIGVFIEEPYLDKVHKFMSKNKNTNMNMVMESGIDIMNMGVPMNKAKDMSTDIVIASRLALMLIHEGYS</sequence>
<evidence type="ECO:0000313" key="3">
    <source>
        <dbReference type="Proteomes" id="UP000502894"/>
    </source>
</evidence>
<accession>A0A6F8T8S3</accession>
<keyword evidence="1" id="KW-0472">Membrane</keyword>
<evidence type="ECO:0000313" key="2">
    <source>
        <dbReference type="EMBL" id="BCA96851.1"/>
    </source>
</evidence>
<evidence type="ECO:0000256" key="1">
    <source>
        <dbReference type="SAM" id="Phobius"/>
    </source>
</evidence>
<dbReference type="KEGG" id="lant:TUM19329_32120"/>
<dbReference type="Proteomes" id="UP000502894">
    <property type="component" value="Chromosome"/>
</dbReference>
<organism evidence="2 3">
    <name type="scientific">Legionella antarctica</name>
    <dbReference type="NCBI Taxonomy" id="2708020"/>
    <lineage>
        <taxon>Bacteria</taxon>
        <taxon>Pseudomonadati</taxon>
        <taxon>Pseudomonadota</taxon>
        <taxon>Gammaproteobacteria</taxon>
        <taxon>Legionellales</taxon>
        <taxon>Legionellaceae</taxon>
        <taxon>Legionella</taxon>
    </lineage>
</organism>
<feature type="transmembrane region" description="Helical" evidence="1">
    <location>
        <begin position="21"/>
        <end position="38"/>
    </location>
</feature>
<keyword evidence="3" id="KW-1185">Reference proteome</keyword>
<proteinExistence type="predicted"/>
<keyword evidence="1" id="KW-0812">Transmembrane</keyword>
<name>A0A6F8T8S3_9GAMM</name>
<protein>
    <submittedName>
        <fullName evidence="2">Uncharacterized protein</fullName>
    </submittedName>
</protein>